<dbReference type="PROSITE" id="PS50893">
    <property type="entry name" value="ABC_TRANSPORTER_2"/>
    <property type="match status" value="1"/>
</dbReference>
<keyword evidence="1" id="KW-0813">Transport</keyword>
<dbReference type="STRING" id="626887.J057_00969"/>
<evidence type="ECO:0000259" key="8">
    <source>
        <dbReference type="PROSITE" id="PS50893"/>
    </source>
</evidence>
<dbReference type="EMBL" id="APLQ01000007">
    <property type="protein sequence ID" value="ENO16967.1"/>
    <property type="molecule type" value="Genomic_DNA"/>
</dbReference>
<keyword evidence="5 9" id="KW-0067">ATP-binding</keyword>
<evidence type="ECO:0000256" key="2">
    <source>
        <dbReference type="ARBA" id="ARBA00022475"/>
    </source>
</evidence>
<evidence type="ECO:0000256" key="1">
    <source>
        <dbReference type="ARBA" id="ARBA00022448"/>
    </source>
</evidence>
<organism evidence="9 10">
    <name type="scientific">Marinobacter nanhaiticus D15-8W</name>
    <dbReference type="NCBI Taxonomy" id="626887"/>
    <lineage>
        <taxon>Bacteria</taxon>
        <taxon>Pseudomonadati</taxon>
        <taxon>Pseudomonadota</taxon>
        <taxon>Gammaproteobacteria</taxon>
        <taxon>Pseudomonadales</taxon>
        <taxon>Marinobacteraceae</taxon>
        <taxon>Marinobacter</taxon>
    </lineage>
</organism>
<proteinExistence type="predicted"/>
<evidence type="ECO:0000256" key="4">
    <source>
        <dbReference type="ARBA" id="ARBA00022741"/>
    </source>
</evidence>
<evidence type="ECO:0000313" key="10">
    <source>
        <dbReference type="Proteomes" id="UP000013165"/>
    </source>
</evidence>
<accession>N6X0K3</accession>
<dbReference type="PANTHER" id="PTHR42781">
    <property type="entry name" value="SPERMIDINE/PUTRESCINE IMPORT ATP-BINDING PROTEIN POTA"/>
    <property type="match status" value="1"/>
</dbReference>
<gene>
    <name evidence="9" type="ORF">J057_00969</name>
</gene>
<dbReference type="eggNOG" id="COG3840">
    <property type="taxonomic scope" value="Bacteria"/>
</dbReference>
<dbReference type="SUPFAM" id="SSF52540">
    <property type="entry name" value="P-loop containing nucleoside triphosphate hydrolases"/>
    <property type="match status" value="1"/>
</dbReference>
<sequence length="212" mass="23614">MLDVSQLRFRYPDASHSINARRGFDFSFRLGRGECLGVTGPSGCGKSTLLSLLAGFLTPESGRVQWQGEDLLQRPPWERPMTSVFQEHNLFDHLTVHDNLALGLHPGMKLSKSSRKKIPHILHEVGLEGMEKRYPTELSGGQRQRVAVARALLRRTPLLLLDEPFTGLDTETRKGLQDLLLDQKASGATMLLVSHDPGDVRILADRTLELTA</sequence>
<evidence type="ECO:0000256" key="6">
    <source>
        <dbReference type="ARBA" id="ARBA00022967"/>
    </source>
</evidence>
<dbReference type="GO" id="GO:0016887">
    <property type="term" value="F:ATP hydrolysis activity"/>
    <property type="evidence" value="ECO:0007669"/>
    <property type="project" value="InterPro"/>
</dbReference>
<name>N6X0K3_9GAMM</name>
<dbReference type="PANTHER" id="PTHR42781:SF1">
    <property type="entry name" value="THIAMINE IMPORT ATP-BINDING PROTEIN THIQ"/>
    <property type="match status" value="1"/>
</dbReference>
<dbReference type="PROSITE" id="PS00211">
    <property type="entry name" value="ABC_TRANSPORTER_1"/>
    <property type="match status" value="1"/>
</dbReference>
<dbReference type="SMART" id="SM00382">
    <property type="entry name" value="AAA"/>
    <property type="match status" value="1"/>
</dbReference>
<dbReference type="InterPro" id="IPR003593">
    <property type="entry name" value="AAA+_ATPase"/>
</dbReference>
<dbReference type="Proteomes" id="UP000013165">
    <property type="component" value="Unassembled WGS sequence"/>
</dbReference>
<dbReference type="InterPro" id="IPR027417">
    <property type="entry name" value="P-loop_NTPase"/>
</dbReference>
<evidence type="ECO:0000256" key="7">
    <source>
        <dbReference type="ARBA" id="ARBA00023136"/>
    </source>
</evidence>
<comment type="caution">
    <text evidence="9">The sequence shown here is derived from an EMBL/GenBank/DDBJ whole genome shotgun (WGS) entry which is preliminary data.</text>
</comment>
<dbReference type="RefSeq" id="WP_004582740.1">
    <property type="nucleotide sequence ID" value="NZ_KB822694.1"/>
</dbReference>
<dbReference type="Pfam" id="PF00005">
    <property type="entry name" value="ABC_tran"/>
    <property type="match status" value="1"/>
</dbReference>
<dbReference type="InterPro" id="IPR050093">
    <property type="entry name" value="ABC_SmlMolc_Importer"/>
</dbReference>
<reference evidence="9 10" key="1">
    <citation type="journal article" date="2013" name="Genome Announc.">
        <title>Genome Sequence of the Polycyclic Aromatic Hydrocarbon-Degrading Bacterium Strain Marinobacter nanhaiticus D15-8WT.</title>
        <authorList>
            <person name="Cui Z."/>
            <person name="Gao W."/>
            <person name="Li Q."/>
            <person name="Xu G."/>
            <person name="Zheng L."/>
        </authorList>
    </citation>
    <scope>NUCLEOTIDE SEQUENCE [LARGE SCALE GENOMIC DNA]</scope>
    <source>
        <strain evidence="9 10">D15-8W</strain>
    </source>
</reference>
<keyword evidence="7" id="KW-0472">Membrane</keyword>
<dbReference type="PATRIC" id="fig|626887.3.peg.174"/>
<dbReference type="HOGENOM" id="CLU_000604_1_22_6"/>
<evidence type="ECO:0000313" key="9">
    <source>
        <dbReference type="EMBL" id="ENO16967.1"/>
    </source>
</evidence>
<protein>
    <submittedName>
        <fullName evidence="9">ATP-binding cassette domain-containing protein</fullName>
    </submittedName>
</protein>
<keyword evidence="3" id="KW-0997">Cell inner membrane</keyword>
<keyword evidence="2" id="KW-1003">Cell membrane</keyword>
<feature type="domain" description="ABC transporter" evidence="8">
    <location>
        <begin position="2"/>
        <end position="212"/>
    </location>
</feature>
<keyword evidence="4" id="KW-0547">Nucleotide-binding</keyword>
<keyword evidence="6" id="KW-1278">Translocase</keyword>
<dbReference type="InterPro" id="IPR003439">
    <property type="entry name" value="ABC_transporter-like_ATP-bd"/>
</dbReference>
<dbReference type="AlphaFoldDB" id="N6X0K3"/>
<evidence type="ECO:0000256" key="5">
    <source>
        <dbReference type="ARBA" id="ARBA00022840"/>
    </source>
</evidence>
<keyword evidence="10" id="KW-1185">Reference proteome</keyword>
<evidence type="ECO:0000256" key="3">
    <source>
        <dbReference type="ARBA" id="ARBA00022519"/>
    </source>
</evidence>
<dbReference type="InterPro" id="IPR017871">
    <property type="entry name" value="ABC_transporter-like_CS"/>
</dbReference>
<dbReference type="Gene3D" id="3.40.50.300">
    <property type="entry name" value="P-loop containing nucleotide triphosphate hydrolases"/>
    <property type="match status" value="1"/>
</dbReference>
<dbReference type="OrthoDB" id="9802264at2"/>
<dbReference type="GO" id="GO:0005524">
    <property type="term" value="F:ATP binding"/>
    <property type="evidence" value="ECO:0007669"/>
    <property type="project" value="UniProtKB-KW"/>
</dbReference>